<feature type="transmembrane region" description="Helical" evidence="6">
    <location>
        <begin position="116"/>
        <end position="135"/>
    </location>
</feature>
<name>A0AAE3QRU8_9BACT</name>
<evidence type="ECO:0000256" key="2">
    <source>
        <dbReference type="ARBA" id="ARBA00022475"/>
    </source>
</evidence>
<dbReference type="Pfam" id="PF03631">
    <property type="entry name" value="Virul_fac_BrkB"/>
    <property type="match status" value="1"/>
</dbReference>
<dbReference type="InterPro" id="IPR017039">
    <property type="entry name" value="Virul_fac_BrkB"/>
</dbReference>
<keyword evidence="2" id="KW-1003">Cell membrane</keyword>
<dbReference type="RefSeq" id="WP_313981377.1">
    <property type="nucleotide sequence ID" value="NZ_JASJOS010000007.1"/>
</dbReference>
<dbReference type="Proteomes" id="UP001241110">
    <property type="component" value="Unassembled WGS sequence"/>
</dbReference>
<evidence type="ECO:0000313" key="8">
    <source>
        <dbReference type="Proteomes" id="UP001241110"/>
    </source>
</evidence>
<keyword evidence="5 6" id="KW-0472">Membrane</keyword>
<protein>
    <submittedName>
        <fullName evidence="7">YihY/virulence factor BrkB family protein</fullName>
    </submittedName>
</protein>
<evidence type="ECO:0000313" key="7">
    <source>
        <dbReference type="EMBL" id="MDJ1482360.1"/>
    </source>
</evidence>
<feature type="transmembrane region" description="Helical" evidence="6">
    <location>
        <begin position="271"/>
        <end position="293"/>
    </location>
</feature>
<proteinExistence type="predicted"/>
<dbReference type="GO" id="GO:0005886">
    <property type="term" value="C:plasma membrane"/>
    <property type="evidence" value="ECO:0007669"/>
    <property type="project" value="UniProtKB-SubCell"/>
</dbReference>
<sequence length="320" mass="36350">MNKYKRRLFRKLVPIKQKLSRIHLRDGQTPLWLVLKKLIEEIDKDDLGPSANAVAFSFTLSVFPSIIFLFTLIPYIPVEHLDTQILELMGQVLPASVYKELSATIIDIVSRPRSGLLSLGFVLAFYAATNGMMSLMGAFNRAYRTIDRRSFLKTRLIATGLTGLLVFALVMAVVVVIIGNVVLKWLVNHDAWGLLNDDVSLFLISGLQYGVTFALFFVAISIIYYWGPAIHKRWRFFSTGSVTAAVLCILVTHFFSYYISNFASYNRLYGSIGTLIGLMLWFFLLSFIILLGFEINACIDEVQRDIHAKIKRRERKTQST</sequence>
<evidence type="ECO:0000256" key="5">
    <source>
        <dbReference type="ARBA" id="ARBA00023136"/>
    </source>
</evidence>
<comment type="subcellular location">
    <subcellularLocation>
        <location evidence="1">Cell membrane</location>
        <topology evidence="1">Multi-pass membrane protein</topology>
    </subcellularLocation>
</comment>
<feature type="transmembrane region" description="Helical" evidence="6">
    <location>
        <begin position="199"/>
        <end position="224"/>
    </location>
</feature>
<accession>A0AAE3QRU8</accession>
<evidence type="ECO:0000256" key="1">
    <source>
        <dbReference type="ARBA" id="ARBA00004651"/>
    </source>
</evidence>
<keyword evidence="3 6" id="KW-0812">Transmembrane</keyword>
<gene>
    <name evidence="7" type="ORF">QNI16_17780</name>
</gene>
<evidence type="ECO:0000256" key="4">
    <source>
        <dbReference type="ARBA" id="ARBA00022989"/>
    </source>
</evidence>
<dbReference type="AlphaFoldDB" id="A0AAE3QRU8"/>
<reference evidence="7" key="1">
    <citation type="submission" date="2023-05" db="EMBL/GenBank/DDBJ databases">
        <authorList>
            <person name="Zhang X."/>
        </authorList>
    </citation>
    <scope>NUCLEOTIDE SEQUENCE</scope>
    <source>
        <strain evidence="7">YF14B1</strain>
    </source>
</reference>
<feature type="transmembrane region" description="Helical" evidence="6">
    <location>
        <begin position="156"/>
        <end position="179"/>
    </location>
</feature>
<feature type="transmembrane region" description="Helical" evidence="6">
    <location>
        <begin position="236"/>
        <end position="259"/>
    </location>
</feature>
<dbReference type="EMBL" id="JASJOS010000007">
    <property type="protein sequence ID" value="MDJ1482360.1"/>
    <property type="molecule type" value="Genomic_DNA"/>
</dbReference>
<dbReference type="PIRSF" id="PIRSF035875">
    <property type="entry name" value="RNase_BN"/>
    <property type="match status" value="1"/>
</dbReference>
<comment type="caution">
    <text evidence="7">The sequence shown here is derived from an EMBL/GenBank/DDBJ whole genome shotgun (WGS) entry which is preliminary data.</text>
</comment>
<dbReference type="PANTHER" id="PTHR30213:SF0">
    <property type="entry name" value="UPF0761 MEMBRANE PROTEIN YIHY"/>
    <property type="match status" value="1"/>
</dbReference>
<dbReference type="PANTHER" id="PTHR30213">
    <property type="entry name" value="INNER MEMBRANE PROTEIN YHJD"/>
    <property type="match status" value="1"/>
</dbReference>
<dbReference type="NCBIfam" id="TIGR00765">
    <property type="entry name" value="yihY_not_rbn"/>
    <property type="match status" value="1"/>
</dbReference>
<keyword evidence="4 6" id="KW-1133">Transmembrane helix</keyword>
<evidence type="ECO:0000256" key="6">
    <source>
        <dbReference type="SAM" id="Phobius"/>
    </source>
</evidence>
<evidence type="ECO:0000256" key="3">
    <source>
        <dbReference type="ARBA" id="ARBA00022692"/>
    </source>
</evidence>
<organism evidence="7 8">
    <name type="scientific">Xanthocytophaga flava</name>
    <dbReference type="NCBI Taxonomy" id="3048013"/>
    <lineage>
        <taxon>Bacteria</taxon>
        <taxon>Pseudomonadati</taxon>
        <taxon>Bacteroidota</taxon>
        <taxon>Cytophagia</taxon>
        <taxon>Cytophagales</taxon>
        <taxon>Rhodocytophagaceae</taxon>
        <taxon>Xanthocytophaga</taxon>
    </lineage>
</organism>
<feature type="transmembrane region" description="Helical" evidence="6">
    <location>
        <begin position="53"/>
        <end position="76"/>
    </location>
</feature>